<feature type="region of interest" description="Disordered" evidence="1">
    <location>
        <begin position="1"/>
        <end position="21"/>
    </location>
</feature>
<dbReference type="Proteomes" id="UP000314294">
    <property type="component" value="Unassembled WGS sequence"/>
</dbReference>
<accession>A0A4Z2F205</accession>
<sequence>MELDDIIDKGPGGGECSPACPEAGRAFPMRFEEEEMGGGGLQPFITGQPSKKLAVEQKPFPDVNK</sequence>
<feature type="region of interest" description="Disordered" evidence="1">
    <location>
        <begin position="35"/>
        <end position="65"/>
    </location>
</feature>
<keyword evidence="3" id="KW-1185">Reference proteome</keyword>
<dbReference type="EMBL" id="SRLO01001907">
    <property type="protein sequence ID" value="TNN34714.1"/>
    <property type="molecule type" value="Genomic_DNA"/>
</dbReference>
<organism evidence="2 3">
    <name type="scientific">Liparis tanakae</name>
    <name type="common">Tanaka's snailfish</name>
    <dbReference type="NCBI Taxonomy" id="230148"/>
    <lineage>
        <taxon>Eukaryota</taxon>
        <taxon>Metazoa</taxon>
        <taxon>Chordata</taxon>
        <taxon>Craniata</taxon>
        <taxon>Vertebrata</taxon>
        <taxon>Euteleostomi</taxon>
        <taxon>Actinopterygii</taxon>
        <taxon>Neopterygii</taxon>
        <taxon>Teleostei</taxon>
        <taxon>Neoteleostei</taxon>
        <taxon>Acanthomorphata</taxon>
        <taxon>Eupercaria</taxon>
        <taxon>Perciformes</taxon>
        <taxon>Cottioidei</taxon>
        <taxon>Cottales</taxon>
        <taxon>Liparidae</taxon>
        <taxon>Liparis</taxon>
    </lineage>
</organism>
<name>A0A4Z2F205_9TELE</name>
<comment type="caution">
    <text evidence="2">The sequence shown here is derived from an EMBL/GenBank/DDBJ whole genome shotgun (WGS) entry which is preliminary data.</text>
</comment>
<protein>
    <submittedName>
        <fullName evidence="2">Uncharacterized protein</fullName>
    </submittedName>
</protein>
<gene>
    <name evidence="2" type="ORF">EYF80_055126</name>
</gene>
<evidence type="ECO:0000313" key="2">
    <source>
        <dbReference type="EMBL" id="TNN34714.1"/>
    </source>
</evidence>
<reference evidence="2 3" key="1">
    <citation type="submission" date="2019-03" db="EMBL/GenBank/DDBJ databases">
        <title>First draft genome of Liparis tanakae, snailfish: a comprehensive survey of snailfish specific genes.</title>
        <authorList>
            <person name="Kim W."/>
            <person name="Song I."/>
            <person name="Jeong J.-H."/>
            <person name="Kim D."/>
            <person name="Kim S."/>
            <person name="Ryu S."/>
            <person name="Song J.Y."/>
            <person name="Lee S.K."/>
        </authorList>
    </citation>
    <scope>NUCLEOTIDE SEQUENCE [LARGE SCALE GENOMIC DNA]</scope>
    <source>
        <tissue evidence="2">Muscle</tissue>
    </source>
</reference>
<dbReference type="AlphaFoldDB" id="A0A4Z2F205"/>
<evidence type="ECO:0000256" key="1">
    <source>
        <dbReference type="SAM" id="MobiDB-lite"/>
    </source>
</evidence>
<proteinExistence type="predicted"/>
<evidence type="ECO:0000313" key="3">
    <source>
        <dbReference type="Proteomes" id="UP000314294"/>
    </source>
</evidence>